<feature type="coiled-coil region" evidence="1">
    <location>
        <begin position="239"/>
        <end position="272"/>
    </location>
</feature>
<comment type="caution">
    <text evidence="3">The sequence shown here is derived from an EMBL/GenBank/DDBJ whole genome shotgun (WGS) entry which is preliminary data.</text>
</comment>
<evidence type="ECO:0000313" key="3">
    <source>
        <dbReference type="EMBL" id="EKF26618.1"/>
    </source>
</evidence>
<keyword evidence="1" id="KW-0175">Coiled coil</keyword>
<evidence type="ECO:0000256" key="2">
    <source>
        <dbReference type="SAM" id="MobiDB-lite"/>
    </source>
</evidence>
<protein>
    <recommendedName>
        <fullName evidence="5">Ubiquitin-like domain-containing protein</fullName>
    </recommendedName>
</protein>
<dbReference type="OrthoDB" id="273817at2759"/>
<accession>K2LV81</accession>
<reference evidence="3 4" key="1">
    <citation type="journal article" date="2012" name="BMC Genomics">
        <title>Comparative genomic analysis of human infective Trypanosoma cruzi lineages with the bat-restricted subspecies T. cruzi marinkellei.</title>
        <authorList>
            <person name="Franzen O."/>
            <person name="Talavera-Lopez C."/>
            <person name="Ochaya S."/>
            <person name="Butler C.E."/>
            <person name="Messenger L.A."/>
            <person name="Lewis M.D."/>
            <person name="Llewellyn M.S."/>
            <person name="Marinkelle C.J."/>
            <person name="Tyler K.M."/>
            <person name="Miles M.A."/>
            <person name="Andersson B."/>
        </authorList>
    </citation>
    <scope>NUCLEOTIDE SEQUENCE [LARGE SCALE GENOMIC DNA]</scope>
    <source>
        <strain evidence="3 4">B7</strain>
    </source>
</reference>
<dbReference type="CDD" id="cd17039">
    <property type="entry name" value="Ubl_ubiquitin_like"/>
    <property type="match status" value="1"/>
</dbReference>
<evidence type="ECO:0000313" key="4">
    <source>
        <dbReference type="Proteomes" id="UP000007350"/>
    </source>
</evidence>
<dbReference type="EMBL" id="AHKC01020267">
    <property type="protein sequence ID" value="EKF26618.1"/>
    <property type="molecule type" value="Genomic_DNA"/>
</dbReference>
<proteinExistence type="predicted"/>
<feature type="region of interest" description="Disordered" evidence="2">
    <location>
        <begin position="98"/>
        <end position="180"/>
    </location>
</feature>
<evidence type="ECO:0008006" key="5">
    <source>
        <dbReference type="Google" id="ProtNLM"/>
    </source>
</evidence>
<organism evidence="3 4">
    <name type="scientific">Trypanosoma cruzi marinkellei</name>
    <dbReference type="NCBI Taxonomy" id="85056"/>
    <lineage>
        <taxon>Eukaryota</taxon>
        <taxon>Discoba</taxon>
        <taxon>Euglenozoa</taxon>
        <taxon>Kinetoplastea</taxon>
        <taxon>Metakinetoplastina</taxon>
        <taxon>Trypanosomatida</taxon>
        <taxon>Trypanosomatidae</taxon>
        <taxon>Trypanosoma</taxon>
        <taxon>Schizotrypanum</taxon>
    </lineage>
</organism>
<gene>
    <name evidence="3" type="ORF">MOQ_009682</name>
</gene>
<dbReference type="Proteomes" id="UP000007350">
    <property type="component" value="Unassembled WGS sequence"/>
</dbReference>
<evidence type="ECO:0000256" key="1">
    <source>
        <dbReference type="SAM" id="Coils"/>
    </source>
</evidence>
<dbReference type="SUPFAM" id="SSF54236">
    <property type="entry name" value="Ubiquitin-like"/>
    <property type="match status" value="1"/>
</dbReference>
<sequence>MRSRGSFPSSSPGEQHCTLRIRNPAANVVYHLVFEGNIRKLTGAQLRLHLEAICLIPAEQQVLTFNGVPVEYKSTGASLGLHNKAVLELHTTGEANQIPSLRRGDWGDRRRNGRQTHPVEEHLNQSDRIEVSHGLNTSTTTASQWTPAPRSRQQKAEKERAEARPCYPNNKHDSGGLHATTGTCAVAPVEQTPSAQTLSPMDVIIEEDEIDGLETAMLPFYDADVEDARLTQREYVWMMEQMRFETERMNRERELLRQRQELEHEAEILERERCIVKRRTLQERRKLVELQQWVCEEMAMEARILNLNGHENSEHDYNNYANYNGDGGDVLEQRGIEGN</sequence>
<feature type="compositionally biased region" description="Basic and acidic residues" evidence="2">
    <location>
        <begin position="154"/>
        <end position="163"/>
    </location>
</feature>
<dbReference type="AlphaFoldDB" id="K2LV81"/>
<feature type="compositionally biased region" description="Basic and acidic residues" evidence="2">
    <location>
        <begin position="117"/>
        <end position="131"/>
    </location>
</feature>
<feature type="compositionally biased region" description="Polar residues" evidence="2">
    <location>
        <begin position="134"/>
        <end position="146"/>
    </location>
</feature>
<keyword evidence="4" id="KW-1185">Reference proteome</keyword>
<dbReference type="InterPro" id="IPR029071">
    <property type="entry name" value="Ubiquitin-like_domsf"/>
</dbReference>
<name>K2LV81_TRYCR</name>